<evidence type="ECO:0000259" key="2">
    <source>
        <dbReference type="Pfam" id="PF13495"/>
    </source>
</evidence>
<organism evidence="3">
    <name type="scientific">marine sediment metagenome</name>
    <dbReference type="NCBI Taxonomy" id="412755"/>
    <lineage>
        <taxon>unclassified sequences</taxon>
        <taxon>metagenomes</taxon>
        <taxon>ecological metagenomes</taxon>
    </lineage>
</organism>
<dbReference type="EMBL" id="LAZR01011510">
    <property type="protein sequence ID" value="KKM61287.1"/>
    <property type="molecule type" value="Genomic_DNA"/>
</dbReference>
<dbReference type="AlphaFoldDB" id="A0A0F9LW52"/>
<evidence type="ECO:0000313" key="3">
    <source>
        <dbReference type="EMBL" id="KKM61287.1"/>
    </source>
</evidence>
<sequence>MNPLHQVIDTSRHAPRTKQLYRGRVDDFMSFAGTHPDGWTTLAVERWRDHLLADRELKPSTVSVYVNALRYVSRRYARLHGGVDFAAWAETPVEVIDGPPSSSRKGDALTEEELRALVYTC</sequence>
<evidence type="ECO:0000256" key="1">
    <source>
        <dbReference type="ARBA" id="ARBA00023125"/>
    </source>
</evidence>
<feature type="domain" description="Integrase SAM-like N-terminal" evidence="2">
    <location>
        <begin position="5"/>
        <end position="76"/>
    </location>
</feature>
<dbReference type="Pfam" id="PF13495">
    <property type="entry name" value="Phage_int_SAM_4"/>
    <property type="match status" value="1"/>
</dbReference>
<dbReference type="InterPro" id="IPR010998">
    <property type="entry name" value="Integrase_recombinase_N"/>
</dbReference>
<feature type="non-terminal residue" evidence="3">
    <location>
        <position position="121"/>
    </location>
</feature>
<keyword evidence="1" id="KW-0238">DNA-binding</keyword>
<dbReference type="Gene3D" id="1.10.150.130">
    <property type="match status" value="1"/>
</dbReference>
<dbReference type="InterPro" id="IPR011010">
    <property type="entry name" value="DNA_brk_join_enz"/>
</dbReference>
<protein>
    <recommendedName>
        <fullName evidence="2">Integrase SAM-like N-terminal domain-containing protein</fullName>
    </recommendedName>
</protein>
<comment type="caution">
    <text evidence="3">The sequence shown here is derived from an EMBL/GenBank/DDBJ whole genome shotgun (WGS) entry which is preliminary data.</text>
</comment>
<dbReference type="SUPFAM" id="SSF56349">
    <property type="entry name" value="DNA breaking-rejoining enzymes"/>
    <property type="match status" value="1"/>
</dbReference>
<reference evidence="3" key="1">
    <citation type="journal article" date="2015" name="Nature">
        <title>Complex archaea that bridge the gap between prokaryotes and eukaryotes.</title>
        <authorList>
            <person name="Spang A."/>
            <person name="Saw J.H."/>
            <person name="Jorgensen S.L."/>
            <person name="Zaremba-Niedzwiedzka K."/>
            <person name="Martijn J."/>
            <person name="Lind A.E."/>
            <person name="van Eijk R."/>
            <person name="Schleper C."/>
            <person name="Guy L."/>
            <person name="Ettema T.J."/>
        </authorList>
    </citation>
    <scope>NUCLEOTIDE SEQUENCE</scope>
</reference>
<proteinExistence type="predicted"/>
<gene>
    <name evidence="3" type="ORF">LCGC14_1533120</name>
</gene>
<dbReference type="GO" id="GO:0015074">
    <property type="term" value="P:DNA integration"/>
    <property type="evidence" value="ECO:0007669"/>
    <property type="project" value="InterPro"/>
</dbReference>
<accession>A0A0F9LW52</accession>
<dbReference type="InterPro" id="IPR004107">
    <property type="entry name" value="Integrase_SAM-like_N"/>
</dbReference>
<dbReference type="GO" id="GO:0003677">
    <property type="term" value="F:DNA binding"/>
    <property type="evidence" value="ECO:0007669"/>
    <property type="project" value="UniProtKB-KW"/>
</dbReference>
<name>A0A0F9LW52_9ZZZZ</name>